<comment type="caution">
    <text evidence="2">The sequence shown here is derived from an EMBL/GenBank/DDBJ whole genome shotgun (WGS) entry which is preliminary data.</text>
</comment>
<dbReference type="EMBL" id="JABFUD020000015">
    <property type="protein sequence ID" value="KAI5069296.1"/>
    <property type="molecule type" value="Genomic_DNA"/>
</dbReference>
<sequence>MNSNAALLVLFLFSRQRCRPAGSFIRWPIRRPSSSCAKALQPCRAYQEWQEEVQSGPALFVFHVQSQRMRRMFLREGQGNCSTASVAPSITASELHIEHILDQMSFALGLHLCPLNYHFTVTGRQKCFGLEGDWRLTWCLDGRFYEQFIGEEIVFEHGYDGKHSPWHADASGYVTDLHLDNLEACLSALWVRTGYWLTGGGRLNLLIKKKEVSSLNDDAYTNNELWLSISLKGKKIESHVLVDTTSWLPVRMELKAFGGVERWEFANWADLMLGFSYKFAMSTAYLPAAGGKHVYNGASNGMACSSDSSDINIYDYNPTVLKPRYLSHHPRIQVDNSCSPSVEMIRVRSGHHVVRPLIDGKDMGYFIVDTGASCLVISAKKANEVEMPAFGELYITGVEGKFKSQFRRGKSLELGPLKIDFPVFIEAPSDDVVKGVAESVSGILGYDIFCRAIVEMSSADFKMSFYDPLLYRPLNREVNWEVLHMLDNTPHALAKFMEQSALLMLDTGAGGIDVIFHKRAVKEFNLLSSLDWRGQVEISGVGDGNDKGGIKVQHGILNQVEVAGQSFSNVKTLYFSGDEQALDISIYTSGILCGEIIMCQLVIFDYPNSRFALVRN</sequence>
<feature type="chain" id="PRO_5038691673" evidence="1">
    <location>
        <begin position="21"/>
        <end position="616"/>
    </location>
</feature>
<evidence type="ECO:0000313" key="3">
    <source>
        <dbReference type="Proteomes" id="UP000886520"/>
    </source>
</evidence>
<dbReference type="Gene3D" id="2.40.70.10">
    <property type="entry name" value="Acid Proteases"/>
    <property type="match status" value="1"/>
</dbReference>
<protein>
    <submittedName>
        <fullName evidence="2">Uncharacterized protein</fullName>
    </submittedName>
</protein>
<keyword evidence="3" id="KW-1185">Reference proteome</keyword>
<proteinExistence type="predicted"/>
<name>A0A9D4ZE43_ADICA</name>
<dbReference type="Pfam" id="PF13650">
    <property type="entry name" value="Asp_protease_2"/>
    <property type="match status" value="1"/>
</dbReference>
<keyword evidence="1" id="KW-0732">Signal</keyword>
<gene>
    <name evidence="2" type="ORF">GOP47_0015597</name>
</gene>
<evidence type="ECO:0000313" key="2">
    <source>
        <dbReference type="EMBL" id="KAI5069296.1"/>
    </source>
</evidence>
<accession>A0A9D4ZE43</accession>
<dbReference type="AlphaFoldDB" id="A0A9D4ZE43"/>
<reference evidence="2" key="1">
    <citation type="submission" date="2021-01" db="EMBL/GenBank/DDBJ databases">
        <title>Adiantum capillus-veneris genome.</title>
        <authorList>
            <person name="Fang Y."/>
            <person name="Liao Q."/>
        </authorList>
    </citation>
    <scope>NUCLEOTIDE SEQUENCE</scope>
    <source>
        <strain evidence="2">H3</strain>
        <tissue evidence="2">Leaf</tissue>
    </source>
</reference>
<evidence type="ECO:0000256" key="1">
    <source>
        <dbReference type="SAM" id="SignalP"/>
    </source>
</evidence>
<dbReference type="Proteomes" id="UP000886520">
    <property type="component" value="Chromosome 15"/>
</dbReference>
<feature type="signal peptide" evidence="1">
    <location>
        <begin position="1"/>
        <end position="20"/>
    </location>
</feature>
<dbReference type="OrthoDB" id="2018659at2759"/>
<dbReference type="InterPro" id="IPR021109">
    <property type="entry name" value="Peptidase_aspartic_dom_sf"/>
</dbReference>
<organism evidence="2 3">
    <name type="scientific">Adiantum capillus-veneris</name>
    <name type="common">Maidenhair fern</name>
    <dbReference type="NCBI Taxonomy" id="13818"/>
    <lineage>
        <taxon>Eukaryota</taxon>
        <taxon>Viridiplantae</taxon>
        <taxon>Streptophyta</taxon>
        <taxon>Embryophyta</taxon>
        <taxon>Tracheophyta</taxon>
        <taxon>Polypodiopsida</taxon>
        <taxon>Polypodiidae</taxon>
        <taxon>Polypodiales</taxon>
        <taxon>Pteridineae</taxon>
        <taxon>Pteridaceae</taxon>
        <taxon>Vittarioideae</taxon>
        <taxon>Adiantum</taxon>
    </lineage>
</organism>